<feature type="transmembrane region" description="Helical" evidence="1">
    <location>
        <begin position="42"/>
        <end position="63"/>
    </location>
</feature>
<sequence>MICQTCASVAGVSAAAFAGFAFGVAYFIVLRRTVSLFAAGGGWLPLSALTLGRLVAVTVFFAFAARLGAAPLLAAFLAFLLARAAVLRFFRSGE</sequence>
<organism evidence="2 3">
    <name type="scientific">Methylocystis echinoides</name>
    <dbReference type="NCBI Taxonomy" id="29468"/>
    <lineage>
        <taxon>Bacteria</taxon>
        <taxon>Pseudomonadati</taxon>
        <taxon>Pseudomonadota</taxon>
        <taxon>Alphaproteobacteria</taxon>
        <taxon>Hyphomicrobiales</taxon>
        <taxon>Methylocystaceae</taxon>
        <taxon>Methylocystis</taxon>
    </lineage>
</organism>
<gene>
    <name evidence="2" type="ORF">LMG27198_41420</name>
</gene>
<keyword evidence="3" id="KW-1185">Reference proteome</keyword>
<protein>
    <recommendedName>
        <fullName evidence="4">ATP synthase subunit I</fullName>
    </recommendedName>
</protein>
<reference evidence="2" key="1">
    <citation type="journal article" date="2023" name="Int. J. Syst. Evol. Microbiol.">
        <title>Methylocystis iwaonis sp. nov., a type II methane-oxidizing bacterium from surface soil of a rice paddy field in Japan, and emended description of the genus Methylocystis (ex Whittenbury et al. 1970) Bowman et al. 1993.</title>
        <authorList>
            <person name="Kaise H."/>
            <person name="Sawadogo J.B."/>
            <person name="Alam M.S."/>
            <person name="Ueno C."/>
            <person name="Dianou D."/>
            <person name="Shinjo R."/>
            <person name="Asakawa S."/>
        </authorList>
    </citation>
    <scope>NUCLEOTIDE SEQUENCE</scope>
    <source>
        <strain evidence="2">LMG27198</strain>
    </source>
</reference>
<keyword evidence="1" id="KW-1133">Transmembrane helix</keyword>
<accession>A0A9W6LTW5</accession>
<feature type="transmembrane region" description="Helical" evidence="1">
    <location>
        <begin position="69"/>
        <end position="90"/>
    </location>
</feature>
<evidence type="ECO:0000256" key="1">
    <source>
        <dbReference type="SAM" id="Phobius"/>
    </source>
</evidence>
<evidence type="ECO:0000313" key="2">
    <source>
        <dbReference type="EMBL" id="GLI95150.1"/>
    </source>
</evidence>
<evidence type="ECO:0008006" key="4">
    <source>
        <dbReference type="Google" id="ProtNLM"/>
    </source>
</evidence>
<name>A0A9W6LTW5_9HYPH</name>
<dbReference type="AlphaFoldDB" id="A0A9W6LTW5"/>
<keyword evidence="1" id="KW-0812">Transmembrane</keyword>
<dbReference type="InterPro" id="IPR017581">
    <property type="entry name" value="AtpR-like"/>
</dbReference>
<dbReference type="Pfam" id="PF12966">
    <property type="entry name" value="AtpR"/>
    <property type="match status" value="1"/>
</dbReference>
<feature type="transmembrane region" description="Helical" evidence="1">
    <location>
        <begin position="12"/>
        <end position="30"/>
    </location>
</feature>
<evidence type="ECO:0000313" key="3">
    <source>
        <dbReference type="Proteomes" id="UP001144323"/>
    </source>
</evidence>
<proteinExistence type="predicted"/>
<dbReference type="EMBL" id="BSEC01000002">
    <property type="protein sequence ID" value="GLI95150.1"/>
    <property type="molecule type" value="Genomic_DNA"/>
</dbReference>
<dbReference type="RefSeq" id="WP_281805824.1">
    <property type="nucleotide sequence ID" value="NZ_BSEC01000002.1"/>
</dbReference>
<dbReference type="Proteomes" id="UP001144323">
    <property type="component" value="Unassembled WGS sequence"/>
</dbReference>
<comment type="caution">
    <text evidence="2">The sequence shown here is derived from an EMBL/GenBank/DDBJ whole genome shotgun (WGS) entry which is preliminary data.</text>
</comment>
<keyword evidence="1" id="KW-0472">Membrane</keyword>